<dbReference type="InterPro" id="IPR036554">
    <property type="entry name" value="GHMP_kinase_C_sf"/>
</dbReference>
<name>A0A1H3VG13_9RHOB</name>
<dbReference type="PANTHER" id="PTHR43527:SF2">
    <property type="entry name" value="4-DIPHOSPHOCYTIDYL-2-C-METHYL-D-ERYTHRITOL KINASE, CHLOROPLASTIC"/>
    <property type="match status" value="1"/>
</dbReference>
<dbReference type="Gene3D" id="3.30.70.890">
    <property type="entry name" value="GHMP kinase, C-terminal domain"/>
    <property type="match status" value="1"/>
</dbReference>
<keyword evidence="6 10" id="KW-0418">Kinase</keyword>
<proteinExistence type="inferred from homology"/>
<evidence type="ECO:0000256" key="8">
    <source>
        <dbReference type="ARBA" id="ARBA00023229"/>
    </source>
</evidence>
<dbReference type="GO" id="GO:0019288">
    <property type="term" value="P:isopentenyl diphosphate biosynthetic process, methylerythritol 4-phosphate pathway"/>
    <property type="evidence" value="ECO:0007669"/>
    <property type="project" value="UniProtKB-UniRule"/>
</dbReference>
<evidence type="ECO:0000256" key="9">
    <source>
        <dbReference type="ARBA" id="ARBA00032554"/>
    </source>
</evidence>
<evidence type="ECO:0000256" key="10">
    <source>
        <dbReference type="HAMAP-Rule" id="MF_00061"/>
    </source>
</evidence>
<comment type="pathway">
    <text evidence="10">Isoprenoid biosynthesis; isopentenyl diphosphate biosynthesis via DXP pathway; isopentenyl diphosphate from 1-deoxy-D-xylulose 5-phosphate: step 3/6.</text>
</comment>
<dbReference type="InterPro" id="IPR006204">
    <property type="entry name" value="GHMP_kinase_N_dom"/>
</dbReference>
<keyword evidence="15" id="KW-1185">Reference proteome</keyword>
<evidence type="ECO:0000259" key="12">
    <source>
        <dbReference type="Pfam" id="PF00288"/>
    </source>
</evidence>
<feature type="domain" description="GHMP kinase N-terminal" evidence="12">
    <location>
        <begin position="77"/>
        <end position="152"/>
    </location>
</feature>
<comment type="catalytic activity">
    <reaction evidence="10">
        <text>4-CDP-2-C-methyl-D-erythritol + ATP = 4-CDP-2-C-methyl-D-erythritol 2-phosphate + ADP + H(+)</text>
        <dbReference type="Rhea" id="RHEA:18437"/>
        <dbReference type="ChEBI" id="CHEBI:15378"/>
        <dbReference type="ChEBI" id="CHEBI:30616"/>
        <dbReference type="ChEBI" id="CHEBI:57823"/>
        <dbReference type="ChEBI" id="CHEBI:57919"/>
        <dbReference type="ChEBI" id="CHEBI:456216"/>
        <dbReference type="EC" id="2.7.1.148"/>
    </reaction>
</comment>
<dbReference type="EMBL" id="FNQM01000001">
    <property type="protein sequence ID" value="SDZ73082.1"/>
    <property type="molecule type" value="Genomic_DNA"/>
</dbReference>
<dbReference type="PIRSF" id="PIRSF010376">
    <property type="entry name" value="IspE"/>
    <property type="match status" value="1"/>
</dbReference>
<accession>A0A1H3VG13</accession>
<evidence type="ECO:0000256" key="11">
    <source>
        <dbReference type="SAM" id="MobiDB-lite"/>
    </source>
</evidence>
<dbReference type="NCBIfam" id="TIGR00154">
    <property type="entry name" value="ispE"/>
    <property type="match status" value="1"/>
</dbReference>
<keyword evidence="7 10" id="KW-0067">ATP-binding</keyword>
<keyword evidence="4 10" id="KW-0808">Transferase</keyword>
<dbReference type="InterPro" id="IPR020568">
    <property type="entry name" value="Ribosomal_Su5_D2-typ_SF"/>
</dbReference>
<dbReference type="NCBIfam" id="NF011202">
    <property type="entry name" value="PRK14608.1"/>
    <property type="match status" value="1"/>
</dbReference>
<dbReference type="AlphaFoldDB" id="A0A1H3VG13"/>
<evidence type="ECO:0000256" key="2">
    <source>
        <dbReference type="ARBA" id="ARBA00012052"/>
    </source>
</evidence>
<evidence type="ECO:0000313" key="14">
    <source>
        <dbReference type="EMBL" id="SDZ73082.1"/>
    </source>
</evidence>
<dbReference type="InterPro" id="IPR013750">
    <property type="entry name" value="GHMP_kinase_C_dom"/>
</dbReference>
<dbReference type="GO" id="GO:0050515">
    <property type="term" value="F:4-(cytidine 5'-diphospho)-2-C-methyl-D-erythritol kinase activity"/>
    <property type="evidence" value="ECO:0007669"/>
    <property type="project" value="UniProtKB-UniRule"/>
</dbReference>
<dbReference type="Pfam" id="PF08544">
    <property type="entry name" value="GHMP_kinases_C"/>
    <property type="match status" value="1"/>
</dbReference>
<evidence type="ECO:0000256" key="3">
    <source>
        <dbReference type="ARBA" id="ARBA00017473"/>
    </source>
</evidence>
<dbReference type="UniPathway" id="UPA00056">
    <property type="reaction ID" value="UER00094"/>
</dbReference>
<organism evidence="14 15">
    <name type="scientific">Rubrimonas cliftonensis</name>
    <dbReference type="NCBI Taxonomy" id="89524"/>
    <lineage>
        <taxon>Bacteria</taxon>
        <taxon>Pseudomonadati</taxon>
        <taxon>Pseudomonadota</taxon>
        <taxon>Alphaproteobacteria</taxon>
        <taxon>Rhodobacterales</taxon>
        <taxon>Paracoccaceae</taxon>
        <taxon>Rubrimonas</taxon>
    </lineage>
</organism>
<evidence type="ECO:0000256" key="7">
    <source>
        <dbReference type="ARBA" id="ARBA00022840"/>
    </source>
</evidence>
<dbReference type="Pfam" id="PF00288">
    <property type="entry name" value="GHMP_kinases_N"/>
    <property type="match status" value="1"/>
</dbReference>
<evidence type="ECO:0000256" key="5">
    <source>
        <dbReference type="ARBA" id="ARBA00022741"/>
    </source>
</evidence>
<dbReference type="Proteomes" id="UP000198703">
    <property type="component" value="Unassembled WGS sequence"/>
</dbReference>
<dbReference type="SUPFAM" id="SSF55060">
    <property type="entry name" value="GHMP Kinase, C-terminal domain"/>
    <property type="match status" value="1"/>
</dbReference>
<dbReference type="GO" id="GO:0005524">
    <property type="term" value="F:ATP binding"/>
    <property type="evidence" value="ECO:0007669"/>
    <property type="project" value="UniProtKB-UniRule"/>
</dbReference>
<feature type="active site" evidence="10">
    <location>
        <position position="20"/>
    </location>
</feature>
<feature type="region of interest" description="Disordered" evidence="11">
    <location>
        <begin position="299"/>
        <end position="322"/>
    </location>
</feature>
<dbReference type="EC" id="2.7.1.148" evidence="2 10"/>
<feature type="domain" description="GHMP kinase C-terminal" evidence="13">
    <location>
        <begin position="210"/>
        <end position="282"/>
    </location>
</feature>
<dbReference type="PANTHER" id="PTHR43527">
    <property type="entry name" value="4-DIPHOSPHOCYTIDYL-2-C-METHYL-D-ERYTHRITOL KINASE, CHLOROPLASTIC"/>
    <property type="match status" value="1"/>
</dbReference>
<reference evidence="14 15" key="1">
    <citation type="submission" date="2016-10" db="EMBL/GenBank/DDBJ databases">
        <authorList>
            <person name="de Groot N.N."/>
        </authorList>
    </citation>
    <scope>NUCLEOTIDE SEQUENCE [LARGE SCALE GENOMIC DNA]</scope>
    <source>
        <strain evidence="14 15">DSM 15345</strain>
    </source>
</reference>
<sequence length="322" mass="32999">MAAEPGLRAADPLTDLARAKVNLFLHVRGRRPDGRHTLESLAVFPQIGDVLTAERSPIRSLSLDGPFAMELGGGEDNLVMRATEALAAATGIGAGVSLRLDKRLPVASGIGGGSADAGAALRLLMRLWGRAPDAATLGRLALDLGADVPVCLASAPAMMRGAGEALSPAPLMPGFWLVLANPLRQLSTGAVFGALERRDNPPGPAAPARFASLGDLVAWLARQRNDLEAPARDRLPAVASVLGALRWAPDCLLARMSGSGATCFGVFATQAQATAAAARIRDAEPGWWTAPAPVAAWEGAADDGVGRADDLPADGGVPGAAR</sequence>
<evidence type="ECO:0000259" key="13">
    <source>
        <dbReference type="Pfam" id="PF08544"/>
    </source>
</evidence>
<evidence type="ECO:0000313" key="15">
    <source>
        <dbReference type="Proteomes" id="UP000198703"/>
    </source>
</evidence>
<dbReference type="SUPFAM" id="SSF54211">
    <property type="entry name" value="Ribosomal protein S5 domain 2-like"/>
    <property type="match status" value="1"/>
</dbReference>
<dbReference type="Gene3D" id="3.30.230.10">
    <property type="match status" value="1"/>
</dbReference>
<gene>
    <name evidence="10" type="primary">ispE</name>
    <name evidence="14" type="ORF">SAMN05444370_10118</name>
</gene>
<dbReference type="InterPro" id="IPR014721">
    <property type="entry name" value="Ribsml_uS5_D2-typ_fold_subgr"/>
</dbReference>
<evidence type="ECO:0000256" key="6">
    <source>
        <dbReference type="ARBA" id="ARBA00022777"/>
    </source>
</evidence>
<protein>
    <recommendedName>
        <fullName evidence="3 10">4-diphosphocytidyl-2-C-methyl-D-erythritol kinase</fullName>
        <shortName evidence="10">CMK</shortName>
        <ecNumber evidence="2 10">2.7.1.148</ecNumber>
    </recommendedName>
    <alternativeName>
        <fullName evidence="9 10">4-(cytidine-5'-diphospho)-2-C-methyl-D-erythritol kinase</fullName>
    </alternativeName>
</protein>
<dbReference type="GO" id="GO:0016114">
    <property type="term" value="P:terpenoid biosynthetic process"/>
    <property type="evidence" value="ECO:0007669"/>
    <property type="project" value="UniProtKB-UniRule"/>
</dbReference>
<evidence type="ECO:0000256" key="4">
    <source>
        <dbReference type="ARBA" id="ARBA00022679"/>
    </source>
</evidence>
<dbReference type="RefSeq" id="WP_425441156.1">
    <property type="nucleotide sequence ID" value="NZ_FNQM01000001.1"/>
</dbReference>
<dbReference type="STRING" id="89524.SAMN05444370_10118"/>
<keyword evidence="5 10" id="KW-0547">Nucleotide-binding</keyword>
<feature type="active site" evidence="10">
    <location>
        <position position="147"/>
    </location>
</feature>
<dbReference type="InterPro" id="IPR004424">
    <property type="entry name" value="IspE"/>
</dbReference>
<dbReference type="HAMAP" id="MF_00061">
    <property type="entry name" value="IspE"/>
    <property type="match status" value="1"/>
</dbReference>
<evidence type="ECO:0000256" key="1">
    <source>
        <dbReference type="ARBA" id="ARBA00009684"/>
    </source>
</evidence>
<comment type="similarity">
    <text evidence="1 10">Belongs to the GHMP kinase family. IspE subfamily.</text>
</comment>
<keyword evidence="8 10" id="KW-0414">Isoprene biosynthesis</keyword>
<feature type="binding site" evidence="10">
    <location>
        <begin position="105"/>
        <end position="115"/>
    </location>
    <ligand>
        <name>ATP</name>
        <dbReference type="ChEBI" id="CHEBI:30616"/>
    </ligand>
</feature>
<comment type="function">
    <text evidence="10">Catalyzes the phosphorylation of the position 2 hydroxy group of 4-diphosphocytidyl-2C-methyl-D-erythritol.</text>
</comment>